<gene>
    <name evidence="2" type="ORF">METZ01_LOCUS489924</name>
</gene>
<dbReference type="AlphaFoldDB" id="A0A383CYE5"/>
<dbReference type="InterPro" id="IPR041650">
    <property type="entry name" value="HEPN_Swt1"/>
</dbReference>
<feature type="non-terminal residue" evidence="2">
    <location>
        <position position="76"/>
    </location>
</feature>
<evidence type="ECO:0000259" key="1">
    <source>
        <dbReference type="Pfam" id="PF18731"/>
    </source>
</evidence>
<accession>A0A383CYE5</accession>
<evidence type="ECO:0000313" key="2">
    <source>
        <dbReference type="EMBL" id="SVE37070.1"/>
    </source>
</evidence>
<reference evidence="2" key="1">
    <citation type="submission" date="2018-05" db="EMBL/GenBank/DDBJ databases">
        <authorList>
            <person name="Lanie J.A."/>
            <person name="Ng W.-L."/>
            <person name="Kazmierczak K.M."/>
            <person name="Andrzejewski T.M."/>
            <person name="Davidsen T.M."/>
            <person name="Wayne K.J."/>
            <person name="Tettelin H."/>
            <person name="Glass J.I."/>
            <person name="Rusch D."/>
            <person name="Podicherti R."/>
            <person name="Tsui H.-C.T."/>
            <person name="Winkler M.E."/>
        </authorList>
    </citation>
    <scope>NUCLEOTIDE SEQUENCE</scope>
</reference>
<feature type="domain" description="Swt1-like HEPN" evidence="1">
    <location>
        <begin position="2"/>
        <end position="76"/>
    </location>
</feature>
<organism evidence="2">
    <name type="scientific">marine metagenome</name>
    <dbReference type="NCBI Taxonomy" id="408172"/>
    <lineage>
        <taxon>unclassified sequences</taxon>
        <taxon>metagenomes</taxon>
        <taxon>ecological metagenomes</taxon>
    </lineage>
</organism>
<dbReference type="Pfam" id="PF18731">
    <property type="entry name" value="HEPN_Swt1"/>
    <property type="match status" value="1"/>
</dbReference>
<sequence>MEELKAGLSPFVTRELRAKLGLNWEEDVTSRSRGIYRSRDGTINWDTNAVLKAMVDNWQSVFRNVLGHVERSYVGE</sequence>
<dbReference type="EMBL" id="UINC01212646">
    <property type="protein sequence ID" value="SVE37070.1"/>
    <property type="molecule type" value="Genomic_DNA"/>
</dbReference>
<proteinExistence type="predicted"/>
<protein>
    <recommendedName>
        <fullName evidence="1">Swt1-like HEPN domain-containing protein</fullName>
    </recommendedName>
</protein>
<name>A0A383CYE5_9ZZZZ</name>